<dbReference type="Pfam" id="PF00465">
    <property type="entry name" value="Fe-ADH"/>
    <property type="match status" value="1"/>
</dbReference>
<organism evidence="4 5">
    <name type="scientific">Kineothrix sedimenti</name>
    <dbReference type="NCBI Taxonomy" id="3123317"/>
    <lineage>
        <taxon>Bacteria</taxon>
        <taxon>Bacillati</taxon>
        <taxon>Bacillota</taxon>
        <taxon>Clostridia</taxon>
        <taxon>Lachnospirales</taxon>
        <taxon>Lachnospiraceae</taxon>
        <taxon>Kineothrix</taxon>
    </lineage>
</organism>
<evidence type="ECO:0000313" key="4">
    <source>
        <dbReference type="EMBL" id="XAH73808.1"/>
    </source>
</evidence>
<keyword evidence="1" id="KW-0560">Oxidoreductase</keyword>
<feature type="domain" description="Alcohol dehydrogenase iron-type/glycerol dehydrogenase GldA" evidence="2">
    <location>
        <begin position="8"/>
        <end position="176"/>
    </location>
</feature>
<dbReference type="Gene3D" id="1.20.1090.10">
    <property type="entry name" value="Dehydroquinate synthase-like - alpha domain"/>
    <property type="match status" value="1"/>
</dbReference>
<dbReference type="CDD" id="cd08185">
    <property type="entry name" value="Fe-ADH-like"/>
    <property type="match status" value="1"/>
</dbReference>
<evidence type="ECO:0000256" key="1">
    <source>
        <dbReference type="ARBA" id="ARBA00023002"/>
    </source>
</evidence>
<dbReference type="Gene3D" id="3.40.50.1970">
    <property type="match status" value="1"/>
</dbReference>
<gene>
    <name evidence="4" type="ORF">V6984_20250</name>
</gene>
<dbReference type="InterPro" id="IPR056798">
    <property type="entry name" value="ADH_Fe_C"/>
</dbReference>
<dbReference type="EMBL" id="CP146256">
    <property type="protein sequence ID" value="XAH73808.1"/>
    <property type="molecule type" value="Genomic_DNA"/>
</dbReference>
<keyword evidence="5" id="KW-1185">Reference proteome</keyword>
<protein>
    <submittedName>
        <fullName evidence="4">Iron-containing alcohol dehydrogenase</fullName>
    </submittedName>
</protein>
<reference evidence="4 5" key="1">
    <citation type="submission" date="2024-02" db="EMBL/GenBank/DDBJ databases">
        <title>Bacterial strain from lacustrine sediment.</title>
        <authorList>
            <person name="Petit C."/>
            <person name="Fadhlaoui K."/>
        </authorList>
    </citation>
    <scope>NUCLEOTIDE SEQUENCE [LARGE SCALE GENOMIC DNA]</scope>
    <source>
        <strain evidence="4 5">IPX-CK</strain>
    </source>
</reference>
<dbReference type="InterPro" id="IPR001670">
    <property type="entry name" value="ADH_Fe/GldA"/>
</dbReference>
<dbReference type="SUPFAM" id="SSF56796">
    <property type="entry name" value="Dehydroquinate synthase-like"/>
    <property type="match status" value="1"/>
</dbReference>
<evidence type="ECO:0000259" key="2">
    <source>
        <dbReference type="Pfam" id="PF00465"/>
    </source>
</evidence>
<feature type="domain" description="Fe-containing alcohol dehydrogenase-like C-terminal" evidence="3">
    <location>
        <begin position="188"/>
        <end position="375"/>
    </location>
</feature>
<dbReference type="PANTHER" id="PTHR11496">
    <property type="entry name" value="ALCOHOL DEHYDROGENASE"/>
    <property type="match status" value="1"/>
</dbReference>
<dbReference type="PANTHER" id="PTHR11496:SF104">
    <property type="entry name" value="3-DEOXY-ALPHA-D-MANNO-OCTULOSONATE 8-OXIDASE"/>
    <property type="match status" value="1"/>
</dbReference>
<proteinExistence type="predicted"/>
<dbReference type="RefSeq" id="WP_342757409.1">
    <property type="nucleotide sequence ID" value="NZ_CP146256.1"/>
</dbReference>
<sequence length="383" mass="40528">MEFQYYLPVNLVFGRGKSDLIGEKAAALGKKALLVTGGRSTKESGLLAKTERLLQEKEISFVLFDKVEPNPLTTTVYQGSEIAVSEGCDLVIALGGGSSLDAAKGIAFQAINGGNISDYIYGRKNSDKALPVLAVPTTCGTGSEGNGFAVMTNPETLDKKSLRCRAIIPACSIIDPLLMTTMPKSVLASVGFDALCHNLDGYISSIAQPLTDIMALEGFGLAAESLVKLYEDTGDMESWDKLCMASTLGGMVINTAGVTALHGMEHPVSGLKNAIHGRGLAALAPYVLEASIQGAPQKFAKLSRLLGGKDESDFTAQIRTLLKKLDLTESLGDMGITEADLSWLTDNCLKISAAGMANHPVVFGREEIRALYRSAIGRDTASD</sequence>
<accession>A0ABZ3EUB2</accession>
<dbReference type="Proteomes" id="UP001451571">
    <property type="component" value="Chromosome"/>
</dbReference>
<evidence type="ECO:0000313" key="5">
    <source>
        <dbReference type="Proteomes" id="UP001451571"/>
    </source>
</evidence>
<dbReference type="Pfam" id="PF25137">
    <property type="entry name" value="ADH_Fe_C"/>
    <property type="match status" value="1"/>
</dbReference>
<dbReference type="InterPro" id="IPR039697">
    <property type="entry name" value="Alcohol_dehydrogenase_Fe"/>
</dbReference>
<evidence type="ECO:0000259" key="3">
    <source>
        <dbReference type="Pfam" id="PF25137"/>
    </source>
</evidence>
<name>A0ABZ3EUB2_9FIRM</name>